<dbReference type="Pfam" id="PF00047">
    <property type="entry name" value="ig"/>
    <property type="match status" value="1"/>
</dbReference>
<dbReference type="Pfam" id="PF07686">
    <property type="entry name" value="V-set"/>
    <property type="match status" value="1"/>
</dbReference>
<proteinExistence type="predicted"/>
<dbReference type="SUPFAM" id="SSF48726">
    <property type="entry name" value="Immunoglobulin"/>
    <property type="match status" value="2"/>
</dbReference>
<dbReference type="InterPro" id="IPR007110">
    <property type="entry name" value="Ig-like_dom"/>
</dbReference>
<dbReference type="SMART" id="SM00408">
    <property type="entry name" value="IGc2"/>
    <property type="match status" value="2"/>
</dbReference>
<dbReference type="Proteomes" id="UP000492821">
    <property type="component" value="Unassembled WGS sequence"/>
</dbReference>
<dbReference type="InterPro" id="IPR013151">
    <property type="entry name" value="Immunoglobulin_dom"/>
</dbReference>
<feature type="domain" description="Ig-like" evidence="2">
    <location>
        <begin position="182"/>
        <end position="300"/>
    </location>
</feature>
<feature type="domain" description="Ig-like" evidence="2">
    <location>
        <begin position="62"/>
        <end position="174"/>
    </location>
</feature>
<evidence type="ECO:0000313" key="4">
    <source>
        <dbReference type="WBParaSite" id="Pan_g23145.t1"/>
    </source>
</evidence>
<evidence type="ECO:0000256" key="1">
    <source>
        <dbReference type="SAM" id="MobiDB-lite"/>
    </source>
</evidence>
<dbReference type="GO" id="GO:0032589">
    <property type="term" value="C:neuron projection membrane"/>
    <property type="evidence" value="ECO:0007669"/>
    <property type="project" value="TreeGrafter"/>
</dbReference>
<dbReference type="InterPro" id="IPR003599">
    <property type="entry name" value="Ig_sub"/>
</dbReference>
<dbReference type="Gene3D" id="2.60.40.10">
    <property type="entry name" value="Immunoglobulins"/>
    <property type="match status" value="2"/>
</dbReference>
<dbReference type="InterPro" id="IPR037448">
    <property type="entry name" value="Zig-8"/>
</dbReference>
<evidence type="ECO:0000259" key="2">
    <source>
        <dbReference type="PROSITE" id="PS50835"/>
    </source>
</evidence>
<dbReference type="WBParaSite" id="Pan_g23145.t1">
    <property type="protein sequence ID" value="Pan_g23145.t1"/>
    <property type="gene ID" value="Pan_g23145"/>
</dbReference>
<dbReference type="SMART" id="SM00409">
    <property type="entry name" value="IG"/>
    <property type="match status" value="2"/>
</dbReference>
<dbReference type="PANTHER" id="PTHR23279:SF36">
    <property type="entry name" value="DEFECTIVE PROBOSCIS EXTENSION RESPONSE 9, ISOFORM A"/>
    <property type="match status" value="1"/>
</dbReference>
<dbReference type="SMART" id="SM00406">
    <property type="entry name" value="IGv"/>
    <property type="match status" value="1"/>
</dbReference>
<dbReference type="InterPro" id="IPR013106">
    <property type="entry name" value="Ig_V-set"/>
</dbReference>
<dbReference type="GO" id="GO:0050808">
    <property type="term" value="P:synapse organization"/>
    <property type="evidence" value="ECO:0007669"/>
    <property type="project" value="TreeGrafter"/>
</dbReference>
<evidence type="ECO:0000313" key="3">
    <source>
        <dbReference type="Proteomes" id="UP000492821"/>
    </source>
</evidence>
<reference evidence="3" key="1">
    <citation type="journal article" date="2013" name="Genetics">
        <title>The draft genome and transcriptome of Panagrellus redivivus are shaped by the harsh demands of a free-living lifestyle.</title>
        <authorList>
            <person name="Srinivasan J."/>
            <person name="Dillman A.R."/>
            <person name="Macchietto M.G."/>
            <person name="Heikkinen L."/>
            <person name="Lakso M."/>
            <person name="Fracchia K.M."/>
            <person name="Antoshechkin I."/>
            <person name="Mortazavi A."/>
            <person name="Wong G."/>
            <person name="Sternberg P.W."/>
        </authorList>
    </citation>
    <scope>NUCLEOTIDE SEQUENCE [LARGE SCALE GENOMIC DNA]</scope>
    <source>
        <strain evidence="3">MT8872</strain>
    </source>
</reference>
<protein>
    <submittedName>
        <fullName evidence="4">Ig-like domain-containing protein</fullName>
    </submittedName>
</protein>
<dbReference type="InterPro" id="IPR003598">
    <property type="entry name" value="Ig_sub2"/>
</dbReference>
<accession>A0A7E4VMY0</accession>
<keyword evidence="3" id="KW-1185">Reference proteome</keyword>
<sequence>MYVYICIANASFLLLFEGFHKSKQANKSKWISGELAGTGQRRNRQMRSSRALAQHDQPGMRPDASKNFTREECLSIERGSSVRRSAKVVNVQETNPAYLHCAVPHATENLVAWTRLSDDALLTAGGQSFTSDVRFQISPKRHAKDWVLIIRRVQISDSGCYLCEVNTDPASTLYPVFLNVLPTQELVSKSMAPHKSSAKLMVKMQGNALFLNCSVEMADKELMPTTVTWTRDSNVIELNDETKYQSDYQIQDHQITYQLRINSVSHIDDGLYACEGESVPRASQMVRLNSNGATRPNSITTLSLLILLFYLFTNRLIK</sequence>
<dbReference type="InterPro" id="IPR036179">
    <property type="entry name" value="Ig-like_dom_sf"/>
</dbReference>
<feature type="region of interest" description="Disordered" evidence="1">
    <location>
        <begin position="33"/>
        <end position="64"/>
    </location>
</feature>
<dbReference type="InterPro" id="IPR013783">
    <property type="entry name" value="Ig-like_fold"/>
</dbReference>
<organism evidence="3 4">
    <name type="scientific">Panagrellus redivivus</name>
    <name type="common">Microworm</name>
    <dbReference type="NCBI Taxonomy" id="6233"/>
    <lineage>
        <taxon>Eukaryota</taxon>
        <taxon>Metazoa</taxon>
        <taxon>Ecdysozoa</taxon>
        <taxon>Nematoda</taxon>
        <taxon>Chromadorea</taxon>
        <taxon>Rhabditida</taxon>
        <taxon>Tylenchina</taxon>
        <taxon>Panagrolaimomorpha</taxon>
        <taxon>Panagrolaimoidea</taxon>
        <taxon>Panagrolaimidae</taxon>
        <taxon>Panagrellus</taxon>
    </lineage>
</organism>
<dbReference type="PANTHER" id="PTHR23279">
    <property type="entry name" value="DEFECTIVE PROBOSCIS EXTENSION RESPONSE DPR -RELATED"/>
    <property type="match status" value="1"/>
</dbReference>
<name>A0A7E4VMY0_PANRE</name>
<dbReference type="AlphaFoldDB" id="A0A7E4VMY0"/>
<dbReference type="PROSITE" id="PS50835">
    <property type="entry name" value="IG_LIKE"/>
    <property type="match status" value="2"/>
</dbReference>
<reference evidence="4" key="2">
    <citation type="submission" date="2020-10" db="UniProtKB">
        <authorList>
            <consortium name="WormBaseParasite"/>
        </authorList>
    </citation>
    <scope>IDENTIFICATION</scope>
</reference>